<proteinExistence type="predicted"/>
<evidence type="ECO:0000313" key="2">
    <source>
        <dbReference type="Proteomes" id="UP000176593"/>
    </source>
</evidence>
<dbReference type="AlphaFoldDB" id="A0A1F7V8G5"/>
<dbReference type="Proteomes" id="UP000176593">
    <property type="component" value="Unassembled WGS sequence"/>
</dbReference>
<comment type="caution">
    <text evidence="1">The sequence shown here is derived from an EMBL/GenBank/DDBJ whole genome shotgun (WGS) entry which is preliminary data.</text>
</comment>
<sequence>MELNLSYSLPVTIFKEGDAFVAYSPALDLSTAGLSEQDAKRMFEEATQLFFEELAEMGTTESVLTDLGWEKEAGVFQPPMVVQQSMMQVRV</sequence>
<dbReference type="Gene3D" id="3.30.160.250">
    <property type="match status" value="1"/>
</dbReference>
<gene>
    <name evidence="1" type="ORF">A3I41_04470</name>
</gene>
<organism evidence="1 2">
    <name type="scientific">Candidatus Uhrbacteria bacterium RIFCSPLOWO2_02_FULL_48_18</name>
    <dbReference type="NCBI Taxonomy" id="1802408"/>
    <lineage>
        <taxon>Bacteria</taxon>
        <taxon>Candidatus Uhriibacteriota</taxon>
    </lineage>
</organism>
<name>A0A1F7V8G5_9BACT</name>
<evidence type="ECO:0000313" key="1">
    <source>
        <dbReference type="EMBL" id="OGL86803.1"/>
    </source>
</evidence>
<evidence type="ECO:0008006" key="3">
    <source>
        <dbReference type="Google" id="ProtNLM"/>
    </source>
</evidence>
<dbReference type="EMBL" id="MGEQ01000005">
    <property type="protein sequence ID" value="OGL86803.1"/>
    <property type="molecule type" value="Genomic_DNA"/>
</dbReference>
<dbReference type="InterPro" id="IPR035069">
    <property type="entry name" value="TTHA1013/TTHA0281-like"/>
</dbReference>
<accession>A0A1F7V8G5</accession>
<reference evidence="1 2" key="1">
    <citation type="journal article" date="2016" name="Nat. Commun.">
        <title>Thousands of microbial genomes shed light on interconnected biogeochemical processes in an aquifer system.</title>
        <authorList>
            <person name="Anantharaman K."/>
            <person name="Brown C.T."/>
            <person name="Hug L.A."/>
            <person name="Sharon I."/>
            <person name="Castelle C.J."/>
            <person name="Probst A.J."/>
            <person name="Thomas B.C."/>
            <person name="Singh A."/>
            <person name="Wilkins M.J."/>
            <person name="Karaoz U."/>
            <person name="Brodie E.L."/>
            <person name="Williams K.H."/>
            <person name="Hubbard S.S."/>
            <person name="Banfield J.F."/>
        </authorList>
    </citation>
    <scope>NUCLEOTIDE SEQUENCE [LARGE SCALE GENOMIC DNA]</scope>
</reference>
<protein>
    <recommendedName>
        <fullName evidence="3">HicB-like antitoxin of toxin-antitoxin system domain-containing protein</fullName>
    </recommendedName>
</protein>
<dbReference type="SUPFAM" id="SSF143100">
    <property type="entry name" value="TTHA1013/TTHA0281-like"/>
    <property type="match status" value="1"/>
</dbReference>